<proteinExistence type="predicted"/>
<dbReference type="AlphaFoldDB" id="A0A3P7LCK8"/>
<evidence type="ECO:0000313" key="3">
    <source>
        <dbReference type="Proteomes" id="UP000281553"/>
    </source>
</evidence>
<protein>
    <submittedName>
        <fullName evidence="2">Uncharacterized protein</fullName>
    </submittedName>
</protein>
<dbReference type="EMBL" id="UYRU01047486">
    <property type="protein sequence ID" value="VDN09647.1"/>
    <property type="molecule type" value="Genomic_DNA"/>
</dbReference>
<dbReference type="Proteomes" id="UP000281553">
    <property type="component" value="Unassembled WGS sequence"/>
</dbReference>
<reference evidence="2 3" key="1">
    <citation type="submission" date="2018-11" db="EMBL/GenBank/DDBJ databases">
        <authorList>
            <consortium name="Pathogen Informatics"/>
        </authorList>
    </citation>
    <scope>NUCLEOTIDE SEQUENCE [LARGE SCALE GENOMIC DNA]</scope>
</reference>
<accession>A0A3P7LCK8</accession>
<organism evidence="2 3">
    <name type="scientific">Dibothriocephalus latus</name>
    <name type="common">Fish tapeworm</name>
    <name type="synonym">Diphyllobothrium latum</name>
    <dbReference type="NCBI Taxonomy" id="60516"/>
    <lineage>
        <taxon>Eukaryota</taxon>
        <taxon>Metazoa</taxon>
        <taxon>Spiralia</taxon>
        <taxon>Lophotrochozoa</taxon>
        <taxon>Platyhelminthes</taxon>
        <taxon>Cestoda</taxon>
        <taxon>Eucestoda</taxon>
        <taxon>Diphyllobothriidea</taxon>
        <taxon>Diphyllobothriidae</taxon>
        <taxon>Dibothriocephalus</taxon>
    </lineage>
</organism>
<name>A0A3P7LCK8_DIBLA</name>
<feature type="region of interest" description="Disordered" evidence="1">
    <location>
        <begin position="45"/>
        <end position="82"/>
    </location>
</feature>
<sequence>MTFNRLISGICDRELALIFTSHPPADAEEALQLDATRRTQFPLTLEPRSGIPANTWGEPPVLQGPVRPPYANPTFHRQPQRP</sequence>
<keyword evidence="3" id="KW-1185">Reference proteome</keyword>
<evidence type="ECO:0000256" key="1">
    <source>
        <dbReference type="SAM" id="MobiDB-lite"/>
    </source>
</evidence>
<evidence type="ECO:0000313" key="2">
    <source>
        <dbReference type="EMBL" id="VDN09647.1"/>
    </source>
</evidence>
<gene>
    <name evidence="2" type="ORF">DILT_LOCUS5478</name>
</gene>